<dbReference type="OrthoDB" id="2549021at2759"/>
<keyword evidence="1" id="KW-0472">Membrane</keyword>
<dbReference type="InterPro" id="IPR045340">
    <property type="entry name" value="DUF6533"/>
</dbReference>
<name>A0A2H3IVM3_WOLCO</name>
<evidence type="ECO:0000256" key="1">
    <source>
        <dbReference type="SAM" id="Phobius"/>
    </source>
</evidence>
<feature type="transmembrane region" description="Helical" evidence="1">
    <location>
        <begin position="210"/>
        <end position="228"/>
    </location>
</feature>
<dbReference type="AlphaFoldDB" id="A0A2H3IVM3"/>
<dbReference type="OMA" id="WRFIWKT"/>
<feature type="domain" description="DUF6533" evidence="2">
    <location>
        <begin position="24"/>
        <end position="61"/>
    </location>
</feature>
<sequence>MDSPEFVATAQHFIFVSQVHFCDAVVVWDWILALPREWRFIWKTSWTPVKVAYLFCRYWVLAVVPYLLWAFVVNHTLEECKNIYRIPVALAMWNQASAETILLIRTYAFFNRNIYMLALLVSALGGVVAYQLYVATSEMLLLPFAPVTATKGPCFPCSKPGSADLLGFFLAPLAYDTMVTIMTIGKAIAMRRRSGGPNSRLIQTFIREGVFYYMLISVANLVNGIFYLQPRQVMSAICIPLSVMLAPVLACHLILDLRERGSETVSQSAGTIAFTAGVTSSKSNIGSPFSGLGFGFGTPSSSKGLVRPTGVVLSTIGSIPMEGMAMSSGLELDNLQTYDGSEGSIQTDNKDVEIGLGSTVSGIRVEVEKTTM</sequence>
<feature type="transmembrane region" description="Helical" evidence="1">
    <location>
        <begin position="165"/>
        <end position="189"/>
    </location>
</feature>
<keyword evidence="1" id="KW-1133">Transmembrane helix</keyword>
<accession>A0A2H3IVM3</accession>
<evidence type="ECO:0000313" key="3">
    <source>
        <dbReference type="EMBL" id="PCH34042.1"/>
    </source>
</evidence>
<keyword evidence="1" id="KW-0812">Transmembrane</keyword>
<feature type="transmembrane region" description="Helical" evidence="1">
    <location>
        <begin position="114"/>
        <end position="133"/>
    </location>
</feature>
<dbReference type="STRING" id="742152.A0A2H3IVM3"/>
<reference evidence="3 4" key="1">
    <citation type="journal article" date="2012" name="Science">
        <title>The Paleozoic origin of enzymatic lignin decomposition reconstructed from 31 fungal genomes.</title>
        <authorList>
            <person name="Floudas D."/>
            <person name="Binder M."/>
            <person name="Riley R."/>
            <person name="Barry K."/>
            <person name="Blanchette R.A."/>
            <person name="Henrissat B."/>
            <person name="Martinez A.T."/>
            <person name="Otillar R."/>
            <person name="Spatafora J.W."/>
            <person name="Yadav J.S."/>
            <person name="Aerts A."/>
            <person name="Benoit I."/>
            <person name="Boyd A."/>
            <person name="Carlson A."/>
            <person name="Copeland A."/>
            <person name="Coutinho P.M."/>
            <person name="de Vries R.P."/>
            <person name="Ferreira P."/>
            <person name="Findley K."/>
            <person name="Foster B."/>
            <person name="Gaskell J."/>
            <person name="Glotzer D."/>
            <person name="Gorecki P."/>
            <person name="Heitman J."/>
            <person name="Hesse C."/>
            <person name="Hori C."/>
            <person name="Igarashi K."/>
            <person name="Jurgens J.A."/>
            <person name="Kallen N."/>
            <person name="Kersten P."/>
            <person name="Kohler A."/>
            <person name="Kuees U."/>
            <person name="Kumar T.K.A."/>
            <person name="Kuo A."/>
            <person name="LaButti K."/>
            <person name="Larrondo L.F."/>
            <person name="Lindquist E."/>
            <person name="Ling A."/>
            <person name="Lombard V."/>
            <person name="Lucas S."/>
            <person name="Lundell T."/>
            <person name="Martin R."/>
            <person name="McLaughlin D.J."/>
            <person name="Morgenstern I."/>
            <person name="Morin E."/>
            <person name="Murat C."/>
            <person name="Nagy L.G."/>
            <person name="Nolan M."/>
            <person name="Ohm R.A."/>
            <person name="Patyshakuliyeva A."/>
            <person name="Rokas A."/>
            <person name="Ruiz-Duenas F.J."/>
            <person name="Sabat G."/>
            <person name="Salamov A."/>
            <person name="Samejima M."/>
            <person name="Schmutz J."/>
            <person name="Slot J.C."/>
            <person name="St John F."/>
            <person name="Stenlid J."/>
            <person name="Sun H."/>
            <person name="Sun S."/>
            <person name="Syed K."/>
            <person name="Tsang A."/>
            <person name="Wiebenga A."/>
            <person name="Young D."/>
            <person name="Pisabarro A."/>
            <person name="Eastwood D.C."/>
            <person name="Martin F."/>
            <person name="Cullen D."/>
            <person name="Grigoriev I.V."/>
            <person name="Hibbett D.S."/>
        </authorList>
    </citation>
    <scope>NUCLEOTIDE SEQUENCE [LARGE SCALE GENOMIC DNA]</scope>
    <source>
        <strain evidence="3 4">MD-104</strain>
    </source>
</reference>
<dbReference type="Proteomes" id="UP000218811">
    <property type="component" value="Unassembled WGS sequence"/>
</dbReference>
<evidence type="ECO:0000259" key="2">
    <source>
        <dbReference type="Pfam" id="PF20151"/>
    </source>
</evidence>
<keyword evidence="4" id="KW-1185">Reference proteome</keyword>
<organism evidence="3 4">
    <name type="scientific">Wolfiporia cocos (strain MD-104)</name>
    <name type="common">Brown rot fungus</name>
    <dbReference type="NCBI Taxonomy" id="742152"/>
    <lineage>
        <taxon>Eukaryota</taxon>
        <taxon>Fungi</taxon>
        <taxon>Dikarya</taxon>
        <taxon>Basidiomycota</taxon>
        <taxon>Agaricomycotina</taxon>
        <taxon>Agaricomycetes</taxon>
        <taxon>Polyporales</taxon>
        <taxon>Phaeolaceae</taxon>
        <taxon>Wolfiporia</taxon>
    </lineage>
</organism>
<gene>
    <name evidence="3" type="ORF">WOLCODRAFT_141940</name>
</gene>
<feature type="transmembrane region" description="Helical" evidence="1">
    <location>
        <begin position="234"/>
        <end position="255"/>
    </location>
</feature>
<feature type="transmembrane region" description="Helical" evidence="1">
    <location>
        <begin position="51"/>
        <end position="71"/>
    </location>
</feature>
<proteinExistence type="predicted"/>
<dbReference type="EMBL" id="KB467831">
    <property type="protein sequence ID" value="PCH34042.1"/>
    <property type="molecule type" value="Genomic_DNA"/>
</dbReference>
<dbReference type="Pfam" id="PF20151">
    <property type="entry name" value="DUF6533"/>
    <property type="match status" value="1"/>
</dbReference>
<evidence type="ECO:0000313" key="4">
    <source>
        <dbReference type="Proteomes" id="UP000218811"/>
    </source>
</evidence>
<protein>
    <recommendedName>
        <fullName evidence="2">DUF6533 domain-containing protein</fullName>
    </recommendedName>
</protein>